<evidence type="ECO:0000313" key="2">
    <source>
        <dbReference type="Proteomes" id="UP000029868"/>
    </source>
</evidence>
<evidence type="ECO:0000313" key="1">
    <source>
        <dbReference type="EMBL" id="KGJ87425.1"/>
    </source>
</evidence>
<dbReference type="EMBL" id="JQEC01000072">
    <property type="protein sequence ID" value="KGJ87425.1"/>
    <property type="molecule type" value="Genomic_DNA"/>
</dbReference>
<dbReference type="PATRIC" id="fig|28229.3.peg.4562"/>
<dbReference type="AlphaFoldDB" id="A0A099KAU6"/>
<dbReference type="Proteomes" id="UP000029868">
    <property type="component" value="Unassembled WGS sequence"/>
</dbReference>
<sequence length="238" mass="26471">MLENISANSQALFLRDLMQNYVGQQGLGSMPKADLDALIIHLYLKYSGTQKVDVFALSETFKIKESRVKSLVETGWIKFSGKDEVEVWLDIIASLSRVSIELESLEKGQVRFKLENPAHFRYFQKQVRLLESTASYSPSSEQVVTQFDVFNKVINRVYQSVLIDSQAQASDAIKAIYRRIRNDIIGPERFEAYLTGDKQKSPLGQSISKAAELAGIASLVISVFGSTPASAAAIKAIK</sequence>
<accession>A0A099KAU6</accession>
<dbReference type="OrthoDB" id="9777291at2"/>
<proteinExistence type="predicted"/>
<protein>
    <submittedName>
        <fullName evidence="1">Uncharacterized protein</fullName>
    </submittedName>
</protein>
<organism evidence="1 2">
    <name type="scientific">Colwellia psychrerythraea</name>
    <name type="common">Vibrio psychroerythus</name>
    <dbReference type="NCBI Taxonomy" id="28229"/>
    <lineage>
        <taxon>Bacteria</taxon>
        <taxon>Pseudomonadati</taxon>
        <taxon>Pseudomonadota</taxon>
        <taxon>Gammaproteobacteria</taxon>
        <taxon>Alteromonadales</taxon>
        <taxon>Colwelliaceae</taxon>
        <taxon>Colwellia</taxon>
    </lineage>
</organism>
<comment type="caution">
    <text evidence="1">The sequence shown here is derived from an EMBL/GenBank/DDBJ whole genome shotgun (WGS) entry which is preliminary data.</text>
</comment>
<gene>
    <name evidence="1" type="ORF">GAB14E_4580</name>
</gene>
<name>A0A099KAU6_COLPS</name>
<reference evidence="1 2" key="1">
    <citation type="submission" date="2014-08" db="EMBL/GenBank/DDBJ databases">
        <title>Genomic and Phenotypic Diversity of Colwellia psychrerythraea strains from Disparate Marine Basins.</title>
        <authorList>
            <person name="Techtmann S.M."/>
            <person name="Stelling S.C."/>
            <person name="Utturkar S.M."/>
            <person name="Alshibli N."/>
            <person name="Harris A."/>
            <person name="Brown S.D."/>
            <person name="Hazen T.C."/>
        </authorList>
    </citation>
    <scope>NUCLEOTIDE SEQUENCE [LARGE SCALE GENOMIC DNA]</scope>
    <source>
        <strain evidence="1 2">GAB14E</strain>
    </source>
</reference>
<dbReference type="RefSeq" id="WP_033084481.1">
    <property type="nucleotide sequence ID" value="NZ_JQEC01000072.1"/>
</dbReference>